<evidence type="ECO:0000313" key="2">
    <source>
        <dbReference type="EMBL" id="OON40744.1"/>
    </source>
</evidence>
<dbReference type="EMBL" id="MRUL01000003">
    <property type="protein sequence ID" value="OON40744.1"/>
    <property type="molecule type" value="Genomic_DNA"/>
</dbReference>
<sequence>MRFLGWLAVICWPLLVWLSLTHPQWRGLIPLLMLVFILRVIALRNGKTALAAGGRWLAAAGILLTAASLLLQRTHLLLWYPVAVNVILLLLFAASLRSAMPLVERLARLQEPELSAAGVRYTRRVTQVWCVFFLFNGTIALITCVEGNLNHWIIWNGGLSYGCIAVMMVTEWFIRRRVRAAK</sequence>
<keyword evidence="1" id="KW-0472">Membrane</keyword>
<reference evidence="2 3" key="1">
    <citation type="submission" date="2016-12" db="EMBL/GenBank/DDBJ databases">
        <title>Izhakiella australiana sp. nov. of genus Izhakiella isolated from Australian desert.</title>
        <authorList>
            <person name="Ji M."/>
        </authorList>
    </citation>
    <scope>NUCLEOTIDE SEQUENCE [LARGE SCALE GENOMIC DNA]</scope>
    <source>
        <strain evidence="2 3">D4N98</strain>
    </source>
</reference>
<feature type="transmembrane region" description="Helical" evidence="1">
    <location>
        <begin position="77"/>
        <end position="96"/>
    </location>
</feature>
<keyword evidence="1" id="KW-0812">Transmembrane</keyword>
<gene>
    <name evidence="2" type="ORF">BTJ39_06585</name>
</gene>
<evidence type="ECO:0000256" key="1">
    <source>
        <dbReference type="SAM" id="Phobius"/>
    </source>
</evidence>
<feature type="transmembrane region" description="Helical" evidence="1">
    <location>
        <begin position="128"/>
        <end position="148"/>
    </location>
</feature>
<proteinExistence type="predicted"/>
<feature type="transmembrane region" description="Helical" evidence="1">
    <location>
        <begin position="53"/>
        <end position="71"/>
    </location>
</feature>
<organism evidence="2 3">
    <name type="scientific">Izhakiella australiensis</name>
    <dbReference type="NCBI Taxonomy" id="1926881"/>
    <lineage>
        <taxon>Bacteria</taxon>
        <taxon>Pseudomonadati</taxon>
        <taxon>Pseudomonadota</taxon>
        <taxon>Gammaproteobacteria</taxon>
        <taxon>Enterobacterales</taxon>
        <taxon>Erwiniaceae</taxon>
        <taxon>Izhakiella</taxon>
    </lineage>
</organism>
<feature type="transmembrane region" description="Helical" evidence="1">
    <location>
        <begin position="154"/>
        <end position="174"/>
    </location>
</feature>
<dbReference type="RefSeq" id="WP_078001888.1">
    <property type="nucleotide sequence ID" value="NZ_MRUL01000003.1"/>
</dbReference>
<dbReference type="OrthoDB" id="8537043at2"/>
<protein>
    <submittedName>
        <fullName evidence="2">DNA gyrase subunit B</fullName>
    </submittedName>
</protein>
<comment type="caution">
    <text evidence="2">The sequence shown here is derived from an EMBL/GenBank/DDBJ whole genome shotgun (WGS) entry which is preliminary data.</text>
</comment>
<dbReference type="STRING" id="1926881.BTJ39_06585"/>
<keyword evidence="3" id="KW-1185">Reference proteome</keyword>
<feature type="transmembrane region" description="Helical" evidence="1">
    <location>
        <begin position="28"/>
        <end position="46"/>
    </location>
</feature>
<dbReference type="Proteomes" id="UP000190667">
    <property type="component" value="Unassembled WGS sequence"/>
</dbReference>
<dbReference type="AlphaFoldDB" id="A0A1S8YNW4"/>
<name>A0A1S8YNW4_9GAMM</name>
<evidence type="ECO:0000313" key="3">
    <source>
        <dbReference type="Proteomes" id="UP000190667"/>
    </source>
</evidence>
<keyword evidence="1" id="KW-1133">Transmembrane helix</keyword>
<accession>A0A1S8YNW4</accession>